<comment type="similarity">
    <text evidence="3">Belongs to the LTA synthase family.</text>
</comment>
<evidence type="ECO:0000256" key="5">
    <source>
        <dbReference type="ARBA" id="ARBA00022692"/>
    </source>
</evidence>
<evidence type="ECO:0000256" key="1">
    <source>
        <dbReference type="ARBA" id="ARBA00004651"/>
    </source>
</evidence>
<dbReference type="PANTHER" id="PTHR47371:SF3">
    <property type="entry name" value="PHOSPHOGLYCEROL TRANSFERASE I"/>
    <property type="match status" value="1"/>
</dbReference>
<evidence type="ECO:0000256" key="7">
    <source>
        <dbReference type="ARBA" id="ARBA00023136"/>
    </source>
</evidence>
<dbReference type="RefSeq" id="WP_406766367.1">
    <property type="nucleotide sequence ID" value="NZ_JBJHZY010000004.1"/>
</dbReference>
<dbReference type="Gene3D" id="3.40.720.10">
    <property type="entry name" value="Alkaline Phosphatase, subunit A"/>
    <property type="match status" value="1"/>
</dbReference>
<keyword evidence="11" id="KW-1185">Reference proteome</keyword>
<dbReference type="InterPro" id="IPR012160">
    <property type="entry name" value="LtaS-like"/>
</dbReference>
<keyword evidence="6 8" id="KW-1133">Transmembrane helix</keyword>
<accession>A0ABW8TVM0</accession>
<gene>
    <name evidence="10" type="ORF">ACJDUH_16830</name>
</gene>
<dbReference type="Proteomes" id="UP001623661">
    <property type="component" value="Unassembled WGS sequence"/>
</dbReference>
<dbReference type="PANTHER" id="PTHR47371">
    <property type="entry name" value="LIPOTEICHOIC ACID SYNTHASE"/>
    <property type="match status" value="1"/>
</dbReference>
<evidence type="ECO:0000256" key="4">
    <source>
        <dbReference type="ARBA" id="ARBA00022475"/>
    </source>
</evidence>
<evidence type="ECO:0000313" key="11">
    <source>
        <dbReference type="Proteomes" id="UP001623661"/>
    </source>
</evidence>
<dbReference type="PIRSF" id="PIRSF005091">
    <property type="entry name" value="Mmb_sulf_HI1246"/>
    <property type="match status" value="1"/>
</dbReference>
<keyword evidence="7 8" id="KW-0472">Membrane</keyword>
<dbReference type="Gene3D" id="3.30.1120.170">
    <property type="match status" value="1"/>
</dbReference>
<dbReference type="SUPFAM" id="SSF53649">
    <property type="entry name" value="Alkaline phosphatase-like"/>
    <property type="match status" value="1"/>
</dbReference>
<name>A0ABW8TVM0_9CLOT</name>
<evidence type="ECO:0000256" key="3">
    <source>
        <dbReference type="ARBA" id="ARBA00009983"/>
    </source>
</evidence>
<evidence type="ECO:0000259" key="9">
    <source>
        <dbReference type="Pfam" id="PF00884"/>
    </source>
</evidence>
<dbReference type="GO" id="GO:0016740">
    <property type="term" value="F:transferase activity"/>
    <property type="evidence" value="ECO:0007669"/>
    <property type="project" value="UniProtKB-KW"/>
</dbReference>
<comment type="pathway">
    <text evidence="2">Cell wall biogenesis; lipoteichoic acid biosynthesis.</text>
</comment>
<feature type="transmembrane region" description="Helical" evidence="8">
    <location>
        <begin position="7"/>
        <end position="27"/>
    </location>
</feature>
<evidence type="ECO:0000256" key="6">
    <source>
        <dbReference type="ARBA" id="ARBA00022989"/>
    </source>
</evidence>
<protein>
    <submittedName>
        <fullName evidence="10">LTA synthase family protein</fullName>
        <ecNumber evidence="10">2.7.8.-</ecNumber>
    </submittedName>
</protein>
<dbReference type="InterPro" id="IPR017850">
    <property type="entry name" value="Alkaline_phosphatase_core_sf"/>
</dbReference>
<feature type="transmembrane region" description="Helical" evidence="8">
    <location>
        <begin position="151"/>
        <end position="170"/>
    </location>
</feature>
<evidence type="ECO:0000256" key="2">
    <source>
        <dbReference type="ARBA" id="ARBA00004936"/>
    </source>
</evidence>
<keyword evidence="4" id="KW-1003">Cell membrane</keyword>
<sequence length="620" mass="70524">MKKAKNILINNLDIILFFITLTIKVLLYGRHIQENYFKYQTIIIPIASSVLILISFLLLFKKRSRIKAILILDIFISLILICDINYFRYFKDIPTISVLRNGLMLGTVKSSVASLFKLSDLLYIADIILFFVIKELNLGKGFNETKLRLRLCSFVILLIAGGAINSIYIYKLSVEQPRLITTMFNRIYIATDLGILDAHGIDIYNQFSNTIDRHSALPQEKETAIKTFIESNSTVQTNKLSGTAKGKNLIMIQVEALQQFVINQKIEGQEITPNLNKWIKKSAYFNNFFYQISSGGTSDAEFMTNNSLYPSSSGAAYYMYAGNEFNSLGTSFKAEGYSTAALHGFKSTFWNRNVMYNAEGFDNFYSDKDYNIDSKVGLGLSDESFLRQSVDKLKAMQSPYYAFLITLSSHFPFDDQAGYGDFNVGKYNNTLIGNYIRGIHYTDKALGDFLDTLDKEGILKDSIVVLYGDHNAIPKENEQELADFMNIKDMNDLQWSMLQKVPMMIHFPEDKNAGTYNKFAGDMDVYPTLKNLFSLKSGDTLGKDLFNSKDETVIFRNGSFTDGNIYYYSPTNTYYNIKTGAPSAEDDNLKAKKDNAQMQLEYSDDILKHNLIKKYKDSIN</sequence>
<proteinExistence type="inferred from homology"/>
<feature type="transmembrane region" description="Helical" evidence="8">
    <location>
        <begin position="121"/>
        <end position="139"/>
    </location>
</feature>
<organism evidence="10 11">
    <name type="scientific">Candidatus Clostridium radicumherbarum</name>
    <dbReference type="NCBI Taxonomy" id="3381662"/>
    <lineage>
        <taxon>Bacteria</taxon>
        <taxon>Bacillati</taxon>
        <taxon>Bacillota</taxon>
        <taxon>Clostridia</taxon>
        <taxon>Eubacteriales</taxon>
        <taxon>Clostridiaceae</taxon>
        <taxon>Clostridium</taxon>
    </lineage>
</organism>
<evidence type="ECO:0000256" key="8">
    <source>
        <dbReference type="SAM" id="Phobius"/>
    </source>
</evidence>
<comment type="caution">
    <text evidence="10">The sequence shown here is derived from an EMBL/GenBank/DDBJ whole genome shotgun (WGS) entry which is preliminary data.</text>
</comment>
<feature type="domain" description="Sulfatase N-terminal" evidence="9">
    <location>
        <begin position="247"/>
        <end position="532"/>
    </location>
</feature>
<evidence type="ECO:0000313" key="10">
    <source>
        <dbReference type="EMBL" id="MFL0269745.1"/>
    </source>
</evidence>
<feature type="transmembrane region" description="Helical" evidence="8">
    <location>
        <begin position="69"/>
        <end position="87"/>
    </location>
</feature>
<dbReference type="Pfam" id="PF00884">
    <property type="entry name" value="Sulfatase"/>
    <property type="match status" value="1"/>
</dbReference>
<comment type="subcellular location">
    <subcellularLocation>
        <location evidence="1">Cell membrane</location>
        <topology evidence="1">Multi-pass membrane protein</topology>
    </subcellularLocation>
</comment>
<dbReference type="InterPro" id="IPR050448">
    <property type="entry name" value="OpgB/LTA_synthase_biosynth"/>
</dbReference>
<keyword evidence="5 8" id="KW-0812">Transmembrane</keyword>
<dbReference type="InterPro" id="IPR000917">
    <property type="entry name" value="Sulfatase_N"/>
</dbReference>
<dbReference type="EMBL" id="JBJHZY010000004">
    <property type="protein sequence ID" value="MFL0269745.1"/>
    <property type="molecule type" value="Genomic_DNA"/>
</dbReference>
<dbReference type="EC" id="2.7.8.-" evidence="10"/>
<keyword evidence="10" id="KW-0808">Transferase</keyword>
<dbReference type="CDD" id="cd16015">
    <property type="entry name" value="LTA_synthase"/>
    <property type="match status" value="1"/>
</dbReference>
<feature type="transmembrane region" description="Helical" evidence="8">
    <location>
        <begin position="39"/>
        <end position="60"/>
    </location>
</feature>
<reference evidence="10 11" key="1">
    <citation type="submission" date="2024-11" db="EMBL/GenBank/DDBJ databases">
        <authorList>
            <person name="Heng Y.C."/>
            <person name="Lim A.C.H."/>
            <person name="Lee J.K.Y."/>
            <person name="Kittelmann S."/>
        </authorList>
    </citation>
    <scope>NUCLEOTIDE SEQUENCE [LARGE SCALE GENOMIC DNA]</scope>
    <source>
        <strain evidence="10 11">WILCCON 0202</strain>
    </source>
</reference>